<dbReference type="GO" id="GO:0030255">
    <property type="term" value="P:protein secretion by the type IV secretion system"/>
    <property type="evidence" value="ECO:0007669"/>
    <property type="project" value="InterPro"/>
</dbReference>
<accession>W3TYX5</accession>
<evidence type="ECO:0000256" key="1">
    <source>
        <dbReference type="ARBA" id="ARBA00004141"/>
    </source>
</evidence>
<feature type="transmembrane region" description="Helical" evidence="6">
    <location>
        <begin position="176"/>
        <end position="196"/>
    </location>
</feature>
<feature type="transmembrane region" description="Helical" evidence="6">
    <location>
        <begin position="28"/>
        <end position="51"/>
    </location>
</feature>
<comment type="similarity">
    <text evidence="2">Belongs to the TrbL/VirB6 family.</text>
</comment>
<dbReference type="EMBL" id="AZZX01000006">
    <property type="protein sequence ID" value="ETS16611.1"/>
    <property type="molecule type" value="Genomic_DNA"/>
</dbReference>
<keyword evidence="4 6" id="KW-1133">Transmembrane helix</keyword>
<comment type="caution">
    <text evidence="8">The sequence shown here is derived from an EMBL/GenBank/DDBJ whole genome shotgun (WGS) entry which is preliminary data.</text>
</comment>
<evidence type="ECO:0000313" key="10">
    <source>
        <dbReference type="Proteomes" id="UP000018945"/>
    </source>
</evidence>
<dbReference type="Pfam" id="PF04610">
    <property type="entry name" value="TrbL"/>
    <property type="match status" value="1"/>
</dbReference>
<dbReference type="EMBL" id="AZZX01000006">
    <property type="protein sequence ID" value="ETS16615.1"/>
    <property type="molecule type" value="Genomic_DNA"/>
</dbReference>
<evidence type="ECO:0000256" key="4">
    <source>
        <dbReference type="ARBA" id="ARBA00022989"/>
    </source>
</evidence>
<protein>
    <recommendedName>
        <fullName evidence="11">Type IV secretion system protein virB6</fullName>
    </recommendedName>
</protein>
<feature type="transmembrane region" description="Helical" evidence="6">
    <location>
        <begin position="147"/>
        <end position="170"/>
    </location>
</feature>
<comment type="subcellular location">
    <subcellularLocation>
        <location evidence="1">Membrane</location>
        <topology evidence="1">Multi-pass membrane protein</topology>
    </subcellularLocation>
</comment>
<dbReference type="HOGENOM" id="CLU_065797_0_0_5"/>
<dbReference type="PATRIC" id="fig|1402976.3.peg.230"/>
<evidence type="ECO:0000313" key="8">
    <source>
        <dbReference type="EMBL" id="ETS16615.1"/>
    </source>
</evidence>
<feature type="transmembrane region" description="Helical" evidence="6">
    <location>
        <begin position="244"/>
        <end position="263"/>
    </location>
</feature>
<organism evidence="8 10">
    <name type="scientific">Bartonella quintana JK 73</name>
    <dbReference type="NCBI Taxonomy" id="1402976"/>
    <lineage>
        <taxon>Bacteria</taxon>
        <taxon>Pseudomonadati</taxon>
        <taxon>Pseudomonadota</taxon>
        <taxon>Alphaproteobacteria</taxon>
        <taxon>Hyphomicrobiales</taxon>
        <taxon>Bartonellaceae</taxon>
        <taxon>Bartonella</taxon>
    </lineage>
</organism>
<evidence type="ECO:0000256" key="2">
    <source>
        <dbReference type="ARBA" id="ARBA00007802"/>
    </source>
</evidence>
<evidence type="ECO:0000256" key="3">
    <source>
        <dbReference type="ARBA" id="ARBA00022692"/>
    </source>
</evidence>
<feature type="transmembrane region" description="Helical" evidence="6">
    <location>
        <begin position="208"/>
        <end position="232"/>
    </location>
</feature>
<dbReference type="Proteomes" id="UP000018945">
    <property type="component" value="Unassembled WGS sequence"/>
</dbReference>
<dbReference type="AlphaFoldDB" id="W3TYX5"/>
<reference evidence="8 10" key="1">
    <citation type="submission" date="2013-12" db="EMBL/GenBank/DDBJ databases">
        <title>The Genome Sequence of Bartonella quintana JK 73.</title>
        <authorList>
            <consortium name="The Broad Institute Genomics Platform"/>
            <consortium name="The Broad Institute Genome Sequencing Center for Infectious Disease"/>
            <person name="Feldgarden M."/>
            <person name="Kirby J."/>
            <person name="Birtles R."/>
            <person name="Dasch G."/>
            <person name="Hendrix L."/>
            <person name="Koehler J."/>
            <person name="Kosoy M."/>
            <person name="Young S."/>
            <person name="Zeng Q."/>
            <person name="Gargeya S."/>
            <person name="Fitzgerald M."/>
            <person name="Abouelleil A."/>
            <person name="Alvarado L."/>
            <person name="Chapman S.B."/>
            <person name="Gainer-Dewar J."/>
            <person name="Goldberg J."/>
            <person name="Griggs A."/>
            <person name="Gujja S."/>
            <person name="Hansen M."/>
            <person name="Howarth C."/>
            <person name="Imamovic A."/>
            <person name="Ireland A."/>
            <person name="Larimer J."/>
            <person name="McCowan C."/>
            <person name="Murphy C."/>
            <person name="Pearson M."/>
            <person name="Poon T.W."/>
            <person name="Priest M."/>
            <person name="Roberts A."/>
            <person name="Saif S."/>
            <person name="Shea T."/>
            <person name="Sykes S."/>
            <person name="Wortman J."/>
            <person name="Nusbaum C."/>
            <person name="Birren B."/>
        </authorList>
    </citation>
    <scope>NUCLEOTIDE SEQUENCE [LARGE SCALE GENOMIC DNA]</scope>
    <source>
        <strain evidence="8 10">JK 73</strain>
    </source>
</reference>
<evidence type="ECO:0000313" key="9">
    <source>
        <dbReference type="EMBL" id="ETS16619.1"/>
    </source>
</evidence>
<proteinExistence type="inferred from homology"/>
<dbReference type="EMBL" id="AZZX01000006">
    <property type="protein sequence ID" value="ETS16619.1"/>
    <property type="molecule type" value="Genomic_DNA"/>
</dbReference>
<evidence type="ECO:0008006" key="11">
    <source>
        <dbReference type="Google" id="ProtNLM"/>
    </source>
</evidence>
<dbReference type="InterPro" id="IPR007688">
    <property type="entry name" value="Conjugal_tfr_TrbL/VirB6"/>
</dbReference>
<dbReference type="RefSeq" id="WP_034453228.1">
    <property type="nucleotide sequence ID" value="NZ_KI911825.1"/>
</dbReference>
<evidence type="ECO:0000313" key="7">
    <source>
        <dbReference type="EMBL" id="ETS16611.1"/>
    </source>
</evidence>
<keyword evidence="5 6" id="KW-0472">Membrane</keyword>
<name>W3TYX5_BARQI</name>
<keyword evidence="3 6" id="KW-0812">Transmembrane</keyword>
<evidence type="ECO:0000256" key="6">
    <source>
        <dbReference type="SAM" id="Phobius"/>
    </source>
</evidence>
<dbReference type="GO" id="GO:0016020">
    <property type="term" value="C:membrane"/>
    <property type="evidence" value="ECO:0007669"/>
    <property type="project" value="UniProtKB-SubCell"/>
</dbReference>
<sequence length="299" mass="32688">MAFKMFTQLFTEIDQVIATYVTGISSKIIATMTPFVSISLTIAFIVYGWLIMRGAIDMPVSGFLSRCLRISIITSIALTTGLYQKDLADLIIKMPDELVSALISNPPTNNQFTNNQFTNLIDKVAEKGFDRASEAFEESAFLNADGLLFGLFGILILLATSFLVAIGGAFILLAKIALILLAGLGPFFIIALLWQPTYRFFEQWIGQVLSYTILFVLLATMFSLMMDIFANYMGDLKFDGQQNIGYTLGGALILSITSIMLLLKLSSIASALAKGITFGHLWRHGAGVGNASQKSRIAK</sequence>
<evidence type="ECO:0000256" key="5">
    <source>
        <dbReference type="ARBA" id="ARBA00023136"/>
    </source>
</evidence>
<gene>
    <name evidence="7" type="ORF">Q649_00167</name>
    <name evidence="8" type="ORF">Q649_00171</name>
    <name evidence="9" type="ORF">Q649_00175</name>
</gene>